<reference evidence="2 3" key="1">
    <citation type="submission" date="2016-10" db="EMBL/GenBank/DDBJ databases">
        <authorList>
            <person name="de Groot N.N."/>
        </authorList>
    </citation>
    <scope>NUCLEOTIDE SEQUENCE [LARGE SCALE GENOMIC DNA]</scope>
    <source>
        <strain evidence="2 3">DSM 12130</strain>
    </source>
</reference>
<sequence>MITKNSCPCGSTRTFSDCCAPILQDPALASTAEMLMRSRYTAFVQKNTTHILATWHSRLRPPSVDFDHKIKWTGLAIHEVTGGTASDITGVVEFTATYIEGDHLCRLTERSDFEKKDGLWFYAGGKTELHRQKIARNSSCPCGSGKKAKRCCLC</sequence>
<organism evidence="2 3">
    <name type="scientific">Desulforhopalus singaporensis</name>
    <dbReference type="NCBI Taxonomy" id="91360"/>
    <lineage>
        <taxon>Bacteria</taxon>
        <taxon>Pseudomonadati</taxon>
        <taxon>Thermodesulfobacteriota</taxon>
        <taxon>Desulfobulbia</taxon>
        <taxon>Desulfobulbales</taxon>
        <taxon>Desulfocapsaceae</taxon>
        <taxon>Desulforhopalus</taxon>
    </lineage>
</organism>
<dbReference type="Pfam" id="PF17775">
    <property type="entry name" value="YchJ_M-like"/>
    <property type="match status" value="1"/>
</dbReference>
<name>A0A1H0QMW3_9BACT</name>
<proteinExistence type="predicted"/>
<accession>A0A1H0QMW3</accession>
<dbReference type="STRING" id="91360.SAMN05660330_02016"/>
<evidence type="ECO:0000313" key="3">
    <source>
        <dbReference type="Proteomes" id="UP000199073"/>
    </source>
</evidence>
<dbReference type="OrthoDB" id="21421at2"/>
<dbReference type="InterPro" id="IPR048469">
    <property type="entry name" value="YchJ-like_M"/>
</dbReference>
<dbReference type="Pfam" id="PF02810">
    <property type="entry name" value="SEC-C"/>
    <property type="match status" value="2"/>
</dbReference>
<dbReference type="PANTHER" id="PTHR33747">
    <property type="entry name" value="UPF0225 PROTEIN SCO1677"/>
    <property type="match status" value="1"/>
</dbReference>
<protein>
    <submittedName>
        <fullName evidence="2">SEC-C motif-containing protein</fullName>
    </submittedName>
</protein>
<dbReference type="PANTHER" id="PTHR33747:SF1">
    <property type="entry name" value="ADENYLATE CYCLASE-ASSOCIATED CAP C-TERMINAL DOMAIN-CONTAINING PROTEIN"/>
    <property type="match status" value="1"/>
</dbReference>
<dbReference type="RefSeq" id="WP_092222400.1">
    <property type="nucleotide sequence ID" value="NZ_FNJI01000012.1"/>
</dbReference>
<dbReference type="AlphaFoldDB" id="A0A1H0QMW3"/>
<dbReference type="EMBL" id="FNJI01000012">
    <property type="protein sequence ID" value="SDP18079.1"/>
    <property type="molecule type" value="Genomic_DNA"/>
</dbReference>
<dbReference type="InterPro" id="IPR004027">
    <property type="entry name" value="SEC_C_motif"/>
</dbReference>
<dbReference type="Proteomes" id="UP000199073">
    <property type="component" value="Unassembled WGS sequence"/>
</dbReference>
<evidence type="ECO:0000259" key="1">
    <source>
        <dbReference type="Pfam" id="PF17775"/>
    </source>
</evidence>
<evidence type="ECO:0000313" key="2">
    <source>
        <dbReference type="EMBL" id="SDP18079.1"/>
    </source>
</evidence>
<dbReference type="SUPFAM" id="SSF54427">
    <property type="entry name" value="NTF2-like"/>
    <property type="match status" value="1"/>
</dbReference>
<keyword evidence="3" id="KW-1185">Reference proteome</keyword>
<feature type="domain" description="YchJ-like middle NTF2-like" evidence="1">
    <location>
        <begin position="31"/>
        <end position="125"/>
    </location>
</feature>
<dbReference type="Gene3D" id="3.10.450.50">
    <property type="match status" value="1"/>
</dbReference>
<dbReference type="InterPro" id="IPR032710">
    <property type="entry name" value="NTF2-like_dom_sf"/>
</dbReference>
<gene>
    <name evidence="2" type="ORF">SAMN05660330_02016</name>
</gene>